<dbReference type="SUPFAM" id="SSF55811">
    <property type="entry name" value="Nudix"/>
    <property type="match status" value="1"/>
</dbReference>
<evidence type="ECO:0000313" key="2">
    <source>
        <dbReference type="EMBL" id="MED4127749.1"/>
    </source>
</evidence>
<gene>
    <name evidence="2" type="ORF">P5F74_06350</name>
</gene>
<dbReference type="PANTHER" id="PTHR10885:SF0">
    <property type="entry name" value="ISOPENTENYL-DIPHOSPHATE DELTA-ISOMERASE"/>
    <property type="match status" value="1"/>
</dbReference>
<dbReference type="InterPro" id="IPR000086">
    <property type="entry name" value="NUDIX_hydrolase_dom"/>
</dbReference>
<name>A0ABU6NJ00_9BACI</name>
<evidence type="ECO:0000313" key="3">
    <source>
        <dbReference type="Proteomes" id="UP001341820"/>
    </source>
</evidence>
<proteinExistence type="predicted"/>
<dbReference type="Proteomes" id="UP001341820">
    <property type="component" value="Unassembled WGS sequence"/>
</dbReference>
<evidence type="ECO:0000259" key="1">
    <source>
        <dbReference type="Pfam" id="PF00293"/>
    </source>
</evidence>
<dbReference type="InterPro" id="IPR015797">
    <property type="entry name" value="NUDIX_hydrolase-like_dom_sf"/>
</dbReference>
<keyword evidence="3" id="KW-1185">Reference proteome</keyword>
<reference evidence="2 3" key="1">
    <citation type="submission" date="2023-03" db="EMBL/GenBank/DDBJ databases">
        <title>Bacillus Genome Sequencing.</title>
        <authorList>
            <person name="Dunlap C."/>
        </authorList>
    </citation>
    <scope>NUCLEOTIDE SEQUENCE [LARGE SCALE GENOMIC DNA]</scope>
    <source>
        <strain evidence="2 3">B-4107</strain>
    </source>
</reference>
<accession>A0ABU6NJ00</accession>
<protein>
    <submittedName>
        <fullName evidence="2">NUDIX domain-containing protein</fullName>
    </submittedName>
</protein>
<feature type="domain" description="Nudix hydrolase" evidence="1">
    <location>
        <begin position="34"/>
        <end position="151"/>
    </location>
</feature>
<dbReference type="PANTHER" id="PTHR10885">
    <property type="entry name" value="ISOPENTENYL-DIPHOSPHATE DELTA-ISOMERASE"/>
    <property type="match status" value="1"/>
</dbReference>
<dbReference type="CDD" id="cd04692">
    <property type="entry name" value="NUDIX_Hydrolase"/>
    <property type="match status" value="1"/>
</dbReference>
<dbReference type="Gene3D" id="3.90.79.10">
    <property type="entry name" value="Nucleoside Triphosphate Pyrophosphohydrolase"/>
    <property type="match status" value="1"/>
</dbReference>
<comment type="caution">
    <text evidence="2">The sequence shown here is derived from an EMBL/GenBank/DDBJ whole genome shotgun (WGS) entry which is preliminary data.</text>
</comment>
<dbReference type="Pfam" id="PF00293">
    <property type="entry name" value="NUDIX"/>
    <property type="match status" value="1"/>
</dbReference>
<organism evidence="2 3">
    <name type="scientific">Shouchella miscanthi</name>
    <dbReference type="NCBI Taxonomy" id="2598861"/>
    <lineage>
        <taxon>Bacteria</taxon>
        <taxon>Bacillati</taxon>
        <taxon>Bacillota</taxon>
        <taxon>Bacilli</taxon>
        <taxon>Bacillales</taxon>
        <taxon>Bacillaceae</taxon>
        <taxon>Shouchella</taxon>
    </lineage>
</organism>
<dbReference type="EMBL" id="JAROAS010000009">
    <property type="protein sequence ID" value="MED4127749.1"/>
    <property type="molecule type" value="Genomic_DNA"/>
</dbReference>
<dbReference type="RefSeq" id="WP_328236781.1">
    <property type="nucleotide sequence ID" value="NZ_JAROAS010000009.1"/>
</dbReference>
<sequence length="209" mass="24076">MNNEMISYFTHAKKPLGSTSREQIHQNGLWHETFHLWMINNNNREPQIYLQLRSQTKKDFPNLFDITAAGHLHSKETTLDGLREVEEELGMALSSDDIYFIGQFLDRIHTKPFLDNEIASSYVHFTSQLIESFSLQKEEVAGMVAIPFHQFKEVCFGLSNSMVASGYKEEGNQRIALEYEITLDDLVPHSLSYLKQTVIALEDALQRHV</sequence>